<dbReference type="Gramene" id="PUZ75523">
    <property type="protein sequence ID" value="PUZ75523"/>
    <property type="gene ID" value="GQ55_1G179600"/>
</dbReference>
<sequence length="163" mass="17658">MISLEEEHFKGHIKVHPKDAELLNRPIDNYKQMQIIFGNGQATSNSLKPNSDCMKVDDVAKLFGEAEAPKNEDGAAAAGSGFGGGNKRGRCMLSEEDIIVMTGMTGAVKEVAAAIGETKVEDSHPKLYDVVMFMPGFSEEASLAAYSHMLDNKAHLHCICEDD</sequence>
<protein>
    <submittedName>
        <fullName evidence="1">Uncharacterized protein</fullName>
    </submittedName>
</protein>
<dbReference type="Proteomes" id="UP000244336">
    <property type="component" value="Chromosome 1"/>
</dbReference>
<evidence type="ECO:0000313" key="2">
    <source>
        <dbReference type="Proteomes" id="UP000244336"/>
    </source>
</evidence>
<dbReference type="OrthoDB" id="686209at2759"/>
<dbReference type="EMBL" id="CM009749">
    <property type="protein sequence ID" value="PUZ75523.1"/>
    <property type="molecule type" value="Genomic_DNA"/>
</dbReference>
<evidence type="ECO:0000313" key="1">
    <source>
        <dbReference type="EMBL" id="PUZ75523.1"/>
    </source>
</evidence>
<reference evidence="1 2" key="1">
    <citation type="submission" date="2018-04" db="EMBL/GenBank/DDBJ databases">
        <title>WGS assembly of Panicum hallii var. hallii HAL2.</title>
        <authorList>
            <person name="Lovell J."/>
            <person name="Jenkins J."/>
            <person name="Lowry D."/>
            <person name="Mamidi S."/>
            <person name="Sreedasyam A."/>
            <person name="Weng X."/>
            <person name="Barry K."/>
            <person name="Bonette J."/>
            <person name="Campitelli B."/>
            <person name="Daum C."/>
            <person name="Gordon S."/>
            <person name="Gould B."/>
            <person name="Lipzen A."/>
            <person name="MacQueen A."/>
            <person name="Palacio-Mejia J."/>
            <person name="Plott C."/>
            <person name="Shakirov E."/>
            <person name="Shu S."/>
            <person name="Yoshinaga Y."/>
            <person name="Zane M."/>
            <person name="Rokhsar D."/>
            <person name="Grimwood J."/>
            <person name="Schmutz J."/>
            <person name="Juenger T."/>
        </authorList>
    </citation>
    <scope>NUCLEOTIDE SEQUENCE [LARGE SCALE GENOMIC DNA]</scope>
    <source>
        <strain evidence="2">cv. HAL2</strain>
    </source>
</reference>
<name>A0A2T7F614_9POAL</name>
<accession>A0A2T7F614</accession>
<keyword evidence="2" id="KW-1185">Reference proteome</keyword>
<organism evidence="1 2">
    <name type="scientific">Panicum hallii var. hallii</name>
    <dbReference type="NCBI Taxonomy" id="1504633"/>
    <lineage>
        <taxon>Eukaryota</taxon>
        <taxon>Viridiplantae</taxon>
        <taxon>Streptophyta</taxon>
        <taxon>Embryophyta</taxon>
        <taxon>Tracheophyta</taxon>
        <taxon>Spermatophyta</taxon>
        <taxon>Magnoliopsida</taxon>
        <taxon>Liliopsida</taxon>
        <taxon>Poales</taxon>
        <taxon>Poaceae</taxon>
        <taxon>PACMAD clade</taxon>
        <taxon>Panicoideae</taxon>
        <taxon>Panicodae</taxon>
        <taxon>Paniceae</taxon>
        <taxon>Panicinae</taxon>
        <taxon>Panicum</taxon>
        <taxon>Panicum sect. Panicum</taxon>
    </lineage>
</organism>
<dbReference type="AlphaFoldDB" id="A0A2T7F614"/>
<proteinExistence type="predicted"/>
<dbReference type="PANTHER" id="PTHR47127">
    <property type="entry name" value="10A19I.15"/>
    <property type="match status" value="1"/>
</dbReference>
<gene>
    <name evidence="1" type="ORF">GQ55_1G179600</name>
</gene>